<accession>A0A9D2IVE4</accession>
<dbReference type="Proteomes" id="UP000824044">
    <property type="component" value="Unassembled WGS sequence"/>
</dbReference>
<reference evidence="2" key="1">
    <citation type="journal article" date="2021" name="PeerJ">
        <title>Extensive microbial diversity within the chicken gut microbiome revealed by metagenomics and culture.</title>
        <authorList>
            <person name="Gilroy R."/>
            <person name="Ravi A."/>
            <person name="Getino M."/>
            <person name="Pursley I."/>
            <person name="Horton D.L."/>
            <person name="Alikhan N.F."/>
            <person name="Baker D."/>
            <person name="Gharbi K."/>
            <person name="Hall N."/>
            <person name="Watson M."/>
            <person name="Adriaenssens E.M."/>
            <person name="Foster-Nyarko E."/>
            <person name="Jarju S."/>
            <person name="Secka A."/>
            <person name="Antonio M."/>
            <person name="Oren A."/>
            <person name="Chaudhuri R.R."/>
            <person name="La Ragione R."/>
            <person name="Hildebrand F."/>
            <person name="Pallen M.J."/>
        </authorList>
    </citation>
    <scope>NUCLEOTIDE SEQUENCE</scope>
    <source>
        <strain evidence="2">CHK33-5263</strain>
    </source>
</reference>
<proteinExistence type="predicted"/>
<evidence type="ECO:0008006" key="4">
    <source>
        <dbReference type="Google" id="ProtNLM"/>
    </source>
</evidence>
<protein>
    <recommendedName>
        <fullName evidence="4">V-type ATP synthase subunit H</fullName>
    </recommendedName>
</protein>
<keyword evidence="1" id="KW-0175">Coiled coil</keyword>
<organism evidence="2 3">
    <name type="scientific">Candidatus Gallimonas intestinigallinarum</name>
    <dbReference type="NCBI Taxonomy" id="2838604"/>
    <lineage>
        <taxon>Bacteria</taxon>
        <taxon>Bacillati</taxon>
        <taxon>Bacillota</taxon>
        <taxon>Clostridia</taxon>
        <taxon>Candidatus Gallimonas</taxon>
    </lineage>
</organism>
<sequence>MNDVIDTILQAEARAEEIVRAGEQEAGRILAEGEAAADKIAADAQARMLSEQEERLAAAEEAAQSRYAQICNEGAARAEALRASCEDMLPQAADMVVRKVFGE</sequence>
<reference evidence="2" key="2">
    <citation type="submission" date="2021-04" db="EMBL/GenBank/DDBJ databases">
        <authorList>
            <person name="Gilroy R."/>
        </authorList>
    </citation>
    <scope>NUCLEOTIDE SEQUENCE</scope>
    <source>
        <strain evidence="2">CHK33-5263</strain>
    </source>
</reference>
<evidence type="ECO:0000256" key="1">
    <source>
        <dbReference type="SAM" id="Coils"/>
    </source>
</evidence>
<comment type="caution">
    <text evidence="2">The sequence shown here is derived from an EMBL/GenBank/DDBJ whole genome shotgun (WGS) entry which is preliminary data.</text>
</comment>
<evidence type="ECO:0000313" key="3">
    <source>
        <dbReference type="Proteomes" id="UP000824044"/>
    </source>
</evidence>
<dbReference type="EMBL" id="DXBS01000078">
    <property type="protein sequence ID" value="HIZ24631.1"/>
    <property type="molecule type" value="Genomic_DNA"/>
</dbReference>
<dbReference type="AlphaFoldDB" id="A0A9D2IVE4"/>
<dbReference type="Gene3D" id="1.20.5.2950">
    <property type="match status" value="1"/>
</dbReference>
<evidence type="ECO:0000313" key="2">
    <source>
        <dbReference type="EMBL" id="HIZ24631.1"/>
    </source>
</evidence>
<gene>
    <name evidence="2" type="ORF">H9812_04050</name>
</gene>
<feature type="coiled-coil region" evidence="1">
    <location>
        <begin position="42"/>
        <end position="69"/>
    </location>
</feature>
<name>A0A9D2IVE4_9FIRM</name>